<evidence type="ECO:0000313" key="5">
    <source>
        <dbReference type="Proteomes" id="UP001595843"/>
    </source>
</evidence>
<dbReference type="Proteomes" id="UP001595843">
    <property type="component" value="Unassembled WGS sequence"/>
</dbReference>
<sequence>MNLLPYRKGGRFWTAVLLTAILIAGVLQPGRAHGEGTDNKKKELEGIRDQKGAVREELKKLEKKIRPQKEKVVKMEGKIEKANRKISEVEKEQKKNEKRLEYYDRLFKNRIRIIYQNGEMGNMQSLLKAGSIEEFLARFQTLRLILLRDRSLMEKYERIRDEKKALKEKYEGLAKEQQEEAEKARKIYVKVEKEIRKTEKKLAGLNQKEETLREALNKLSLVDATLYPFKFASTVGVDAWGFYNRQCTSFVAWRMNQHGKRFANTMGGGRWGNATNWDNNARRLGYRVNRTPRVGAIAQWDAGNQTGGFGHVAYVTAVKGSSVTVEEYNYNTRFGFGRRTVSAGSVSNYIHLN</sequence>
<organism evidence="4 5">
    <name type="scientific">Salinithrix halophila</name>
    <dbReference type="NCBI Taxonomy" id="1485204"/>
    <lineage>
        <taxon>Bacteria</taxon>
        <taxon>Bacillati</taxon>
        <taxon>Bacillota</taxon>
        <taxon>Bacilli</taxon>
        <taxon>Bacillales</taxon>
        <taxon>Thermoactinomycetaceae</taxon>
        <taxon>Salinithrix</taxon>
    </lineage>
</organism>
<feature type="coiled-coil region" evidence="2">
    <location>
        <begin position="44"/>
        <end position="99"/>
    </location>
</feature>
<dbReference type="RefSeq" id="WP_380705320.1">
    <property type="nucleotide sequence ID" value="NZ_JBHSAP010000015.1"/>
</dbReference>
<dbReference type="Pfam" id="PF24568">
    <property type="entry name" value="CC_PcsB"/>
    <property type="match status" value="1"/>
</dbReference>
<dbReference type="Gene3D" id="6.10.250.3150">
    <property type="match status" value="1"/>
</dbReference>
<dbReference type="SUPFAM" id="SSF54001">
    <property type="entry name" value="Cysteine proteinases"/>
    <property type="match status" value="1"/>
</dbReference>
<dbReference type="InterPro" id="IPR057309">
    <property type="entry name" value="PcsB_CC"/>
</dbReference>
<keyword evidence="5" id="KW-1185">Reference proteome</keyword>
<protein>
    <submittedName>
        <fullName evidence="4">CHAP domain-containing protein</fullName>
    </submittedName>
</protein>
<dbReference type="Pfam" id="PF05257">
    <property type="entry name" value="CHAP"/>
    <property type="match status" value="1"/>
</dbReference>
<proteinExistence type="predicted"/>
<keyword evidence="2" id="KW-0175">Coiled coil</keyword>
<keyword evidence="1" id="KW-0732">Signal</keyword>
<name>A0ABV8JFZ6_9BACL</name>
<evidence type="ECO:0000259" key="3">
    <source>
        <dbReference type="PROSITE" id="PS50911"/>
    </source>
</evidence>
<feature type="coiled-coil region" evidence="2">
    <location>
        <begin position="149"/>
        <end position="225"/>
    </location>
</feature>
<dbReference type="InterPro" id="IPR038765">
    <property type="entry name" value="Papain-like_cys_pep_sf"/>
</dbReference>
<evidence type="ECO:0000256" key="2">
    <source>
        <dbReference type="SAM" id="Coils"/>
    </source>
</evidence>
<dbReference type="InterPro" id="IPR007921">
    <property type="entry name" value="CHAP_dom"/>
</dbReference>
<dbReference type="PROSITE" id="PS50911">
    <property type="entry name" value="CHAP"/>
    <property type="match status" value="1"/>
</dbReference>
<accession>A0ABV8JFZ6</accession>
<dbReference type="Gene3D" id="3.90.1720.10">
    <property type="entry name" value="endopeptidase domain like (from Nostoc punctiforme)"/>
    <property type="match status" value="1"/>
</dbReference>
<comment type="caution">
    <text evidence="4">The sequence shown here is derived from an EMBL/GenBank/DDBJ whole genome shotgun (WGS) entry which is preliminary data.</text>
</comment>
<reference evidence="5" key="1">
    <citation type="journal article" date="2019" name="Int. J. Syst. Evol. Microbiol.">
        <title>The Global Catalogue of Microorganisms (GCM) 10K type strain sequencing project: providing services to taxonomists for standard genome sequencing and annotation.</title>
        <authorList>
            <consortium name="The Broad Institute Genomics Platform"/>
            <consortium name="The Broad Institute Genome Sequencing Center for Infectious Disease"/>
            <person name="Wu L."/>
            <person name="Ma J."/>
        </authorList>
    </citation>
    <scope>NUCLEOTIDE SEQUENCE [LARGE SCALE GENOMIC DNA]</scope>
    <source>
        <strain evidence="5">IBRC-M 10813</strain>
    </source>
</reference>
<evidence type="ECO:0000313" key="4">
    <source>
        <dbReference type="EMBL" id="MFC4077509.1"/>
    </source>
</evidence>
<gene>
    <name evidence="4" type="ORF">ACFOUO_11920</name>
</gene>
<dbReference type="EMBL" id="JBHSAP010000015">
    <property type="protein sequence ID" value="MFC4077509.1"/>
    <property type="molecule type" value="Genomic_DNA"/>
</dbReference>
<evidence type="ECO:0000256" key="1">
    <source>
        <dbReference type="ARBA" id="ARBA00022729"/>
    </source>
</evidence>
<feature type="domain" description="Peptidase C51" evidence="3">
    <location>
        <begin position="222"/>
        <end position="351"/>
    </location>
</feature>